<protein>
    <recommendedName>
        <fullName evidence="3">SGNH/GDSL hydrolase family protein</fullName>
    </recommendedName>
</protein>
<sequence>MLRLLFRFLIFLVPVALLLVLGYVVDPLDRFPGPQPVPPVTAHYRHVKTLDYLHSDRGFDAFILGSSRVMRLEPTIVDEYGYKAYNYGYNMTRAEDLYCTLRFLLDENRTPIRLLVVGLEVEMLHDSFPVHPETLQTPELARYLRNDIELPRLSSEDILQLASDSVRLSFSSLYYLLTGREPGGEYELDPATGEYVVKPPRAGTVKISANLMRTMYNMFSDFDALNPGRMAYFDAFIDLCRENGIRVIAFVTANHPVLEEFLVENTQYPERLADAKMYWDFLGYDGFAYVDLSRPEYFGGDPEDFTDLAHIGTYNSELVARLLMETCATAGNISPDP</sequence>
<organism evidence="1 2">
    <name type="scientific">Candidatus Coatesbacteria bacterium RBG_13_66_14</name>
    <dbReference type="NCBI Taxonomy" id="1817816"/>
    <lineage>
        <taxon>Bacteria</taxon>
        <taxon>Candidatus Coatesiibacteriota</taxon>
    </lineage>
</organism>
<evidence type="ECO:0000313" key="1">
    <source>
        <dbReference type="EMBL" id="OGD74616.1"/>
    </source>
</evidence>
<accession>A0A1F5F4V4</accession>
<comment type="caution">
    <text evidence="1">The sequence shown here is derived from an EMBL/GenBank/DDBJ whole genome shotgun (WGS) entry which is preliminary data.</text>
</comment>
<dbReference type="AlphaFoldDB" id="A0A1F5F4V4"/>
<dbReference type="STRING" id="1817816.A2Y64_00730"/>
<proteinExistence type="predicted"/>
<reference evidence="1 2" key="1">
    <citation type="journal article" date="2016" name="Nat. Commun.">
        <title>Thousands of microbial genomes shed light on interconnected biogeochemical processes in an aquifer system.</title>
        <authorList>
            <person name="Anantharaman K."/>
            <person name="Brown C.T."/>
            <person name="Hug L.A."/>
            <person name="Sharon I."/>
            <person name="Castelle C.J."/>
            <person name="Probst A.J."/>
            <person name="Thomas B.C."/>
            <person name="Singh A."/>
            <person name="Wilkins M.J."/>
            <person name="Karaoz U."/>
            <person name="Brodie E.L."/>
            <person name="Williams K.H."/>
            <person name="Hubbard S.S."/>
            <person name="Banfield J.F."/>
        </authorList>
    </citation>
    <scope>NUCLEOTIDE SEQUENCE [LARGE SCALE GENOMIC DNA]</scope>
</reference>
<dbReference type="EMBL" id="MFAF01000098">
    <property type="protein sequence ID" value="OGD74616.1"/>
    <property type="molecule type" value="Genomic_DNA"/>
</dbReference>
<dbReference type="InterPro" id="IPR017853">
    <property type="entry name" value="GH"/>
</dbReference>
<dbReference type="Proteomes" id="UP000177187">
    <property type="component" value="Unassembled WGS sequence"/>
</dbReference>
<evidence type="ECO:0000313" key="2">
    <source>
        <dbReference type="Proteomes" id="UP000177187"/>
    </source>
</evidence>
<dbReference type="SUPFAM" id="SSF51445">
    <property type="entry name" value="(Trans)glycosidases"/>
    <property type="match status" value="1"/>
</dbReference>
<gene>
    <name evidence="1" type="ORF">A2Y64_00730</name>
</gene>
<evidence type="ECO:0008006" key="3">
    <source>
        <dbReference type="Google" id="ProtNLM"/>
    </source>
</evidence>
<name>A0A1F5F4V4_9BACT</name>